<dbReference type="SUPFAM" id="SSF47413">
    <property type="entry name" value="lambda repressor-like DNA-binding domains"/>
    <property type="match status" value="1"/>
</dbReference>
<dbReference type="Gene3D" id="1.10.260.40">
    <property type="entry name" value="lambda repressor-like DNA-binding domains"/>
    <property type="match status" value="1"/>
</dbReference>
<sequence>MDEKIKELGEYIDNLRQEKNLGFNQLSKKSGVNAKTLNEIMYGKSKRVNPIYLIQLAKALGVHYKQFYWIIGYLLPEDDIVKNKKEGNFNFINSKIGNNNIMVGGDISNSPINTTAEKNDKNMSLDLTKLNEVDAKSIRNIYNSLLKK</sequence>
<name>A0A133NQR9_FUSNU</name>
<dbReference type="GO" id="GO:0003677">
    <property type="term" value="F:DNA binding"/>
    <property type="evidence" value="ECO:0007669"/>
    <property type="project" value="InterPro"/>
</dbReference>
<dbReference type="PATRIC" id="fig|851.8.peg.1704"/>
<dbReference type="RefSeq" id="WP_060798663.1">
    <property type="nucleotide sequence ID" value="NZ_KQ956738.1"/>
</dbReference>
<dbReference type="AlphaFoldDB" id="A0A133NQR9"/>
<evidence type="ECO:0000259" key="1">
    <source>
        <dbReference type="PROSITE" id="PS50943"/>
    </source>
</evidence>
<comment type="caution">
    <text evidence="2">The sequence shown here is derived from an EMBL/GenBank/DDBJ whole genome shotgun (WGS) entry which is preliminary data.</text>
</comment>
<gene>
    <name evidence="2" type="ORF">HMPREF3221_01691</name>
</gene>
<dbReference type="CDD" id="cd00093">
    <property type="entry name" value="HTH_XRE"/>
    <property type="match status" value="1"/>
</dbReference>
<evidence type="ECO:0000313" key="3">
    <source>
        <dbReference type="Proteomes" id="UP000070401"/>
    </source>
</evidence>
<dbReference type="Pfam" id="PF01381">
    <property type="entry name" value="HTH_3"/>
    <property type="match status" value="1"/>
</dbReference>
<proteinExistence type="predicted"/>
<dbReference type="EMBL" id="LRPY01000169">
    <property type="protein sequence ID" value="KXA18640.1"/>
    <property type="molecule type" value="Genomic_DNA"/>
</dbReference>
<dbReference type="InterPro" id="IPR001387">
    <property type="entry name" value="Cro/C1-type_HTH"/>
</dbReference>
<protein>
    <submittedName>
        <fullName evidence="2">Toxin-antitoxin system, antitoxin component, Xre domain protein</fullName>
    </submittedName>
</protein>
<dbReference type="PROSITE" id="PS50943">
    <property type="entry name" value="HTH_CROC1"/>
    <property type="match status" value="1"/>
</dbReference>
<keyword evidence="3" id="KW-1185">Reference proteome</keyword>
<feature type="domain" description="HTH cro/C1-type" evidence="1">
    <location>
        <begin position="12"/>
        <end position="67"/>
    </location>
</feature>
<dbReference type="InterPro" id="IPR010982">
    <property type="entry name" value="Lambda_DNA-bd_dom_sf"/>
</dbReference>
<accession>A0A133NQR9</accession>
<organism evidence="2 3">
    <name type="scientific">Fusobacterium nucleatum</name>
    <dbReference type="NCBI Taxonomy" id="851"/>
    <lineage>
        <taxon>Bacteria</taxon>
        <taxon>Fusobacteriati</taxon>
        <taxon>Fusobacteriota</taxon>
        <taxon>Fusobacteriia</taxon>
        <taxon>Fusobacteriales</taxon>
        <taxon>Fusobacteriaceae</taxon>
        <taxon>Fusobacterium</taxon>
    </lineage>
</organism>
<dbReference type="SMART" id="SM00530">
    <property type="entry name" value="HTH_XRE"/>
    <property type="match status" value="1"/>
</dbReference>
<reference evidence="3" key="1">
    <citation type="submission" date="2016-01" db="EMBL/GenBank/DDBJ databases">
        <authorList>
            <person name="Mitreva M."/>
            <person name="Pepin K.H."/>
            <person name="Mihindukulasuriya K.A."/>
            <person name="Fulton R."/>
            <person name="Fronick C."/>
            <person name="O'Laughlin M."/>
            <person name="Miner T."/>
            <person name="Herter B."/>
            <person name="Rosa B.A."/>
            <person name="Cordes M."/>
            <person name="Tomlinson C."/>
            <person name="Wollam A."/>
            <person name="Palsikar V.B."/>
            <person name="Mardis E.R."/>
            <person name="Wilson R.K."/>
        </authorList>
    </citation>
    <scope>NUCLEOTIDE SEQUENCE [LARGE SCALE GENOMIC DNA]</scope>
    <source>
        <strain evidence="3">MJR7757B</strain>
    </source>
</reference>
<dbReference type="Proteomes" id="UP000070401">
    <property type="component" value="Unassembled WGS sequence"/>
</dbReference>
<evidence type="ECO:0000313" key="2">
    <source>
        <dbReference type="EMBL" id="KXA18640.1"/>
    </source>
</evidence>